<protein>
    <submittedName>
        <fullName evidence="2">Uncharacterized protein</fullName>
    </submittedName>
</protein>
<feature type="region of interest" description="Disordered" evidence="1">
    <location>
        <begin position="162"/>
        <end position="182"/>
    </location>
</feature>
<dbReference type="Proteomes" id="UP000265489">
    <property type="component" value="Unassembled WGS sequence"/>
</dbReference>
<evidence type="ECO:0000313" key="3">
    <source>
        <dbReference type="Proteomes" id="UP000265489"/>
    </source>
</evidence>
<organism evidence="2 3">
    <name type="scientific">Holdemanella biformis</name>
    <dbReference type="NCBI Taxonomy" id="1735"/>
    <lineage>
        <taxon>Bacteria</taxon>
        <taxon>Bacillati</taxon>
        <taxon>Bacillota</taxon>
        <taxon>Erysipelotrichia</taxon>
        <taxon>Erysipelotrichales</taxon>
        <taxon>Erysipelotrichaceae</taxon>
        <taxon>Holdemanella</taxon>
    </lineage>
</organism>
<dbReference type="EMBL" id="QRYQ01000015">
    <property type="protein sequence ID" value="RGU90772.1"/>
    <property type="molecule type" value="Genomic_DNA"/>
</dbReference>
<name>A0A395WB94_9FIRM</name>
<dbReference type="AlphaFoldDB" id="A0A395WB94"/>
<evidence type="ECO:0000313" key="2">
    <source>
        <dbReference type="EMBL" id="RGU90772.1"/>
    </source>
</evidence>
<dbReference type="RefSeq" id="WP_118325429.1">
    <property type="nucleotide sequence ID" value="NZ_QRYH01000014.1"/>
</dbReference>
<comment type="caution">
    <text evidence="2">The sequence shown here is derived from an EMBL/GenBank/DDBJ whole genome shotgun (WGS) entry which is preliminary data.</text>
</comment>
<evidence type="ECO:0000256" key="1">
    <source>
        <dbReference type="SAM" id="MobiDB-lite"/>
    </source>
</evidence>
<dbReference type="GeneID" id="66579858"/>
<reference evidence="2 3" key="1">
    <citation type="submission" date="2018-08" db="EMBL/GenBank/DDBJ databases">
        <title>A genome reference for cultivated species of the human gut microbiota.</title>
        <authorList>
            <person name="Zou Y."/>
            <person name="Xue W."/>
            <person name="Luo G."/>
        </authorList>
    </citation>
    <scope>NUCLEOTIDE SEQUENCE [LARGE SCALE GENOMIC DNA]</scope>
    <source>
        <strain evidence="2 3">AF15-20</strain>
    </source>
</reference>
<feature type="compositionally biased region" description="Basic and acidic residues" evidence="1">
    <location>
        <begin position="167"/>
        <end position="182"/>
    </location>
</feature>
<proteinExistence type="predicted"/>
<gene>
    <name evidence="2" type="ORF">DWW32_08225</name>
</gene>
<sequence length="182" mass="21351">MNKQFDLFQKMKIKEVCENISRMTYAYINPDTKQPTVVPSKHYKDILDQPVEVLVNDQVKKQFLNIMFKQMKTLKEEEPILFNETLLLMDLNKTPDSLELNEEAALKITATELVESEKTQKKKFHLVDNAYLDSYEATKNDSELMAQIFKEQQNDRVYSVELDEIEMEKPKSKGGKKNDLQH</sequence>
<accession>A0A395WB94</accession>